<dbReference type="Proteomes" id="UP001558632">
    <property type="component" value="Unassembled WGS sequence"/>
</dbReference>
<evidence type="ECO:0000313" key="2">
    <source>
        <dbReference type="EMBL" id="KAL1238113.1"/>
    </source>
</evidence>
<feature type="region of interest" description="Disordered" evidence="1">
    <location>
        <begin position="1"/>
        <end position="29"/>
    </location>
</feature>
<feature type="compositionally biased region" description="Basic and acidic residues" evidence="1">
    <location>
        <begin position="1"/>
        <end position="22"/>
    </location>
</feature>
<gene>
    <name evidence="2" type="ORF">TSPI_00012</name>
</gene>
<keyword evidence="3" id="KW-1185">Reference proteome</keyword>
<sequence length="104" mass="11991">MLDEIGSDKPPRYEDFKRKSSEEQNCPKSTRTELLNLGQSQFGAIRRMYHELREKEAALQNVEDPHMRADPFSLTPNVIGTEFSNCSTESLLAHASRYLQTRFV</sequence>
<accession>A0ABR3KIY0</accession>
<protein>
    <submittedName>
        <fullName evidence="2">GTP-binding protein</fullName>
    </submittedName>
</protein>
<proteinExistence type="predicted"/>
<name>A0ABR3KIY0_TRISP</name>
<evidence type="ECO:0000256" key="1">
    <source>
        <dbReference type="SAM" id="MobiDB-lite"/>
    </source>
</evidence>
<reference evidence="2 3" key="1">
    <citation type="submission" date="2024-07" db="EMBL/GenBank/DDBJ databases">
        <title>Enhanced genomic and transcriptomic resources for Trichinella pseudospiralis and T. spiralis underpin the discovery of pronounced molecular differences between stages and species.</title>
        <authorList>
            <person name="Pasi K.K."/>
            <person name="La Rosa G."/>
            <person name="Gomez-Morales M.A."/>
            <person name="Tosini F."/>
            <person name="Sumanam S."/>
            <person name="Young N.D."/>
            <person name="Chang B.C."/>
            <person name="Robin G.B."/>
        </authorList>
    </citation>
    <scope>NUCLEOTIDE SEQUENCE [LARGE SCALE GENOMIC DNA]</scope>
    <source>
        <strain evidence="2">ISS534</strain>
    </source>
</reference>
<comment type="caution">
    <text evidence="2">The sequence shown here is derived from an EMBL/GenBank/DDBJ whole genome shotgun (WGS) entry which is preliminary data.</text>
</comment>
<organism evidence="2 3">
    <name type="scientific">Trichinella spiralis</name>
    <name type="common">Trichina worm</name>
    <dbReference type="NCBI Taxonomy" id="6334"/>
    <lineage>
        <taxon>Eukaryota</taxon>
        <taxon>Metazoa</taxon>
        <taxon>Ecdysozoa</taxon>
        <taxon>Nematoda</taxon>
        <taxon>Enoplea</taxon>
        <taxon>Dorylaimia</taxon>
        <taxon>Trichinellida</taxon>
        <taxon>Trichinellidae</taxon>
        <taxon>Trichinella</taxon>
    </lineage>
</organism>
<dbReference type="EMBL" id="JBEUSY010000330">
    <property type="protein sequence ID" value="KAL1238113.1"/>
    <property type="molecule type" value="Genomic_DNA"/>
</dbReference>
<evidence type="ECO:0000313" key="3">
    <source>
        <dbReference type="Proteomes" id="UP001558632"/>
    </source>
</evidence>